<comment type="caution">
    <text evidence="1">The sequence shown here is derived from an EMBL/GenBank/DDBJ whole genome shotgun (WGS) entry which is preliminary data.</text>
</comment>
<reference evidence="1" key="1">
    <citation type="submission" date="2019-12" db="EMBL/GenBank/DDBJ databases">
        <title>Genome sequencing and annotation of Brassica cretica.</title>
        <authorList>
            <person name="Studholme D.J."/>
            <person name="Sarris P.F."/>
        </authorList>
    </citation>
    <scope>NUCLEOTIDE SEQUENCE</scope>
    <source>
        <strain evidence="1">PFS-102/07</strain>
        <tissue evidence="1">Leaf</tissue>
    </source>
</reference>
<gene>
    <name evidence="1" type="ORF">F2Q70_00026121</name>
</gene>
<name>A0A8S9LDT3_BRACR</name>
<dbReference type="EMBL" id="QGKY02000094">
    <property type="protein sequence ID" value="KAF2603643.1"/>
    <property type="molecule type" value="Genomic_DNA"/>
</dbReference>
<protein>
    <submittedName>
        <fullName evidence="1">Uncharacterized protein</fullName>
    </submittedName>
</protein>
<proteinExistence type="predicted"/>
<sequence>MFYLANTAIMRAFYRLTILQPLNTAGKASLEAGSSLTTSWQGHWKWQLDPVMGRLLDCAG</sequence>
<organism evidence="1">
    <name type="scientific">Brassica cretica</name>
    <name type="common">Mustard</name>
    <dbReference type="NCBI Taxonomy" id="69181"/>
    <lineage>
        <taxon>Eukaryota</taxon>
        <taxon>Viridiplantae</taxon>
        <taxon>Streptophyta</taxon>
        <taxon>Embryophyta</taxon>
        <taxon>Tracheophyta</taxon>
        <taxon>Spermatophyta</taxon>
        <taxon>Magnoliopsida</taxon>
        <taxon>eudicotyledons</taxon>
        <taxon>Gunneridae</taxon>
        <taxon>Pentapetalae</taxon>
        <taxon>rosids</taxon>
        <taxon>malvids</taxon>
        <taxon>Brassicales</taxon>
        <taxon>Brassicaceae</taxon>
        <taxon>Brassiceae</taxon>
        <taxon>Brassica</taxon>
    </lineage>
</organism>
<evidence type="ECO:0000313" key="1">
    <source>
        <dbReference type="EMBL" id="KAF2603643.1"/>
    </source>
</evidence>
<accession>A0A8S9LDT3</accession>
<dbReference type="AlphaFoldDB" id="A0A8S9LDT3"/>